<evidence type="ECO:0000256" key="1">
    <source>
        <dbReference type="ARBA" id="ARBA00010641"/>
    </source>
</evidence>
<evidence type="ECO:0000256" key="4">
    <source>
        <dbReference type="ARBA" id="ARBA00023163"/>
    </source>
</evidence>
<dbReference type="PANTHER" id="PTHR43133:SF46">
    <property type="entry name" value="RNA POLYMERASE SIGMA-70 FACTOR ECF SUBFAMILY"/>
    <property type="match status" value="1"/>
</dbReference>
<dbReference type="InterPro" id="IPR007627">
    <property type="entry name" value="RNA_pol_sigma70_r2"/>
</dbReference>
<dbReference type="Gene3D" id="1.10.1740.10">
    <property type="match status" value="1"/>
</dbReference>
<dbReference type="PANTHER" id="PTHR43133">
    <property type="entry name" value="RNA POLYMERASE ECF-TYPE SIGMA FACTO"/>
    <property type="match status" value="1"/>
</dbReference>
<comment type="similarity">
    <text evidence="1">Belongs to the sigma-70 factor family. ECF subfamily.</text>
</comment>
<gene>
    <name evidence="6" type="ORF">H9828_02165</name>
</gene>
<dbReference type="SMART" id="SM00421">
    <property type="entry name" value="HTH_LUXR"/>
    <property type="match status" value="1"/>
</dbReference>
<dbReference type="InterPro" id="IPR014327">
    <property type="entry name" value="RNA_pol_sigma70_bacteroid"/>
</dbReference>
<organism evidence="6 7">
    <name type="scientific">Candidatus Alistipes intestinigallinarum</name>
    <dbReference type="NCBI Taxonomy" id="2838440"/>
    <lineage>
        <taxon>Bacteria</taxon>
        <taxon>Pseudomonadati</taxon>
        <taxon>Bacteroidota</taxon>
        <taxon>Bacteroidia</taxon>
        <taxon>Bacteroidales</taxon>
        <taxon>Rikenellaceae</taxon>
        <taxon>Alistipes</taxon>
    </lineage>
</organism>
<evidence type="ECO:0000313" key="7">
    <source>
        <dbReference type="Proteomes" id="UP000886844"/>
    </source>
</evidence>
<name>A0A9D1Z001_9BACT</name>
<dbReference type="InterPro" id="IPR013325">
    <property type="entry name" value="RNA_pol_sigma_r2"/>
</dbReference>
<keyword evidence="3" id="KW-0731">Sigma factor</keyword>
<feature type="domain" description="HTH luxR-type" evidence="5">
    <location>
        <begin position="133"/>
        <end position="185"/>
    </location>
</feature>
<protein>
    <submittedName>
        <fullName evidence="6">RNA polymerase sigma-70 factor</fullName>
    </submittedName>
</protein>
<dbReference type="AlphaFoldDB" id="A0A9D1Z001"/>
<dbReference type="GO" id="GO:0016987">
    <property type="term" value="F:sigma factor activity"/>
    <property type="evidence" value="ECO:0007669"/>
    <property type="project" value="UniProtKB-KW"/>
</dbReference>
<dbReference type="InterPro" id="IPR000792">
    <property type="entry name" value="Tscrpt_reg_LuxR_C"/>
</dbReference>
<keyword evidence="4" id="KW-0804">Transcription</keyword>
<dbReference type="GO" id="GO:0003677">
    <property type="term" value="F:DNA binding"/>
    <property type="evidence" value="ECO:0007669"/>
    <property type="project" value="InterPro"/>
</dbReference>
<accession>A0A9D1Z001</accession>
<dbReference type="InterPro" id="IPR036388">
    <property type="entry name" value="WH-like_DNA-bd_sf"/>
</dbReference>
<dbReference type="InterPro" id="IPR013249">
    <property type="entry name" value="RNA_pol_sigma70_r4_t2"/>
</dbReference>
<evidence type="ECO:0000259" key="5">
    <source>
        <dbReference type="SMART" id="SM00421"/>
    </source>
</evidence>
<reference evidence="6" key="2">
    <citation type="submission" date="2021-04" db="EMBL/GenBank/DDBJ databases">
        <authorList>
            <person name="Gilroy R."/>
        </authorList>
    </citation>
    <scope>NUCLEOTIDE SEQUENCE</scope>
    <source>
        <strain evidence="6">5134</strain>
    </source>
</reference>
<dbReference type="EMBL" id="DXDA01000019">
    <property type="protein sequence ID" value="HIY68205.1"/>
    <property type="molecule type" value="Genomic_DNA"/>
</dbReference>
<dbReference type="GO" id="GO:0006352">
    <property type="term" value="P:DNA-templated transcription initiation"/>
    <property type="evidence" value="ECO:0007669"/>
    <property type="project" value="InterPro"/>
</dbReference>
<dbReference type="Pfam" id="PF08281">
    <property type="entry name" value="Sigma70_r4_2"/>
    <property type="match status" value="1"/>
</dbReference>
<keyword evidence="2" id="KW-0805">Transcription regulation</keyword>
<dbReference type="Proteomes" id="UP000886844">
    <property type="component" value="Unassembled WGS sequence"/>
</dbReference>
<dbReference type="InterPro" id="IPR013324">
    <property type="entry name" value="RNA_pol_sigma_r3/r4-like"/>
</dbReference>
<dbReference type="InterPro" id="IPR014284">
    <property type="entry name" value="RNA_pol_sigma-70_dom"/>
</dbReference>
<dbReference type="SUPFAM" id="SSF88946">
    <property type="entry name" value="Sigma2 domain of RNA polymerase sigma factors"/>
    <property type="match status" value="1"/>
</dbReference>
<sequence>MNQKNISDSLLISALRNGDIDSYKTIYAKYYAKVRGFALRLTRTEWIADEITQNVFVKIWTHRDSLVVCEQGGNLNGYIFMIAKNEVVNYYRSRQQIIAYQKDFVEDVRIEARIDESIDSKRLAAVIERIVAALPRTRREVFIMSRYRHMSNAEIALHLGISKRTVEKHISLVLEKLRMELATFLP</sequence>
<dbReference type="SUPFAM" id="SSF88659">
    <property type="entry name" value="Sigma3 and sigma4 domains of RNA polymerase sigma factors"/>
    <property type="match status" value="1"/>
</dbReference>
<dbReference type="NCBIfam" id="TIGR02985">
    <property type="entry name" value="Sig70_bacteroi1"/>
    <property type="match status" value="1"/>
</dbReference>
<evidence type="ECO:0000256" key="3">
    <source>
        <dbReference type="ARBA" id="ARBA00023082"/>
    </source>
</evidence>
<comment type="caution">
    <text evidence="6">The sequence shown here is derived from an EMBL/GenBank/DDBJ whole genome shotgun (WGS) entry which is preliminary data.</text>
</comment>
<dbReference type="InterPro" id="IPR039425">
    <property type="entry name" value="RNA_pol_sigma-70-like"/>
</dbReference>
<dbReference type="Pfam" id="PF04542">
    <property type="entry name" value="Sigma70_r2"/>
    <property type="match status" value="1"/>
</dbReference>
<reference evidence="6" key="1">
    <citation type="journal article" date="2021" name="PeerJ">
        <title>Extensive microbial diversity within the chicken gut microbiome revealed by metagenomics and culture.</title>
        <authorList>
            <person name="Gilroy R."/>
            <person name="Ravi A."/>
            <person name="Getino M."/>
            <person name="Pursley I."/>
            <person name="Horton D.L."/>
            <person name="Alikhan N.F."/>
            <person name="Baker D."/>
            <person name="Gharbi K."/>
            <person name="Hall N."/>
            <person name="Watson M."/>
            <person name="Adriaenssens E.M."/>
            <person name="Foster-Nyarko E."/>
            <person name="Jarju S."/>
            <person name="Secka A."/>
            <person name="Antonio M."/>
            <person name="Oren A."/>
            <person name="Chaudhuri R.R."/>
            <person name="La Ragione R."/>
            <person name="Hildebrand F."/>
            <person name="Pallen M.J."/>
        </authorList>
    </citation>
    <scope>NUCLEOTIDE SEQUENCE</scope>
    <source>
        <strain evidence="6">5134</strain>
    </source>
</reference>
<dbReference type="NCBIfam" id="TIGR02937">
    <property type="entry name" value="sigma70-ECF"/>
    <property type="match status" value="1"/>
</dbReference>
<evidence type="ECO:0000313" key="6">
    <source>
        <dbReference type="EMBL" id="HIY68205.1"/>
    </source>
</evidence>
<dbReference type="Gene3D" id="1.10.10.10">
    <property type="entry name" value="Winged helix-like DNA-binding domain superfamily/Winged helix DNA-binding domain"/>
    <property type="match status" value="1"/>
</dbReference>
<evidence type="ECO:0000256" key="2">
    <source>
        <dbReference type="ARBA" id="ARBA00023015"/>
    </source>
</evidence>
<proteinExistence type="inferred from homology"/>